<organism evidence="1 2">
    <name type="scientific">Nostoc azollae (strain 0708)</name>
    <name type="common">Anabaena azollae (strain 0708)</name>
    <dbReference type="NCBI Taxonomy" id="551115"/>
    <lineage>
        <taxon>Bacteria</taxon>
        <taxon>Bacillati</taxon>
        <taxon>Cyanobacteriota</taxon>
        <taxon>Cyanophyceae</taxon>
        <taxon>Nostocales</taxon>
        <taxon>Nostocaceae</taxon>
        <taxon>Trichormus</taxon>
    </lineage>
</organism>
<dbReference type="KEGG" id="naz:Aazo_2485"/>
<dbReference type="HOGENOM" id="CLU_2650850_0_0_3"/>
<dbReference type="AlphaFoldDB" id="D7DYR2"/>
<evidence type="ECO:0000313" key="2">
    <source>
        <dbReference type="Proteomes" id="UP000001511"/>
    </source>
</evidence>
<accession>D7DYR2</accession>
<reference evidence="1 2" key="1">
    <citation type="journal article" date="2010" name="PLoS ONE">
        <title>Genome erosion in a nitrogen-fixing vertically transmitted endosymbiotic multicellular cyanobacterium.</title>
        <authorList>
            <person name="Ran L."/>
            <person name="Larsson J."/>
            <person name="Vigil-Stenman T."/>
            <person name="Nylander J.A."/>
            <person name="Ininbergs K."/>
            <person name="Zheng W.W."/>
            <person name="Lapidus A."/>
            <person name="Lowry S."/>
            <person name="Haselkorn R."/>
            <person name="Bergman B."/>
        </authorList>
    </citation>
    <scope>NUCLEOTIDE SEQUENCE [LARGE SCALE GENOMIC DNA]</scope>
    <source>
        <strain evidence="1 2">0708</strain>
    </source>
</reference>
<dbReference type="EMBL" id="CP002059">
    <property type="protein sequence ID" value="ADI64391.1"/>
    <property type="molecule type" value="Genomic_DNA"/>
</dbReference>
<dbReference type="RefSeq" id="WP_013191408.1">
    <property type="nucleotide sequence ID" value="NC_014248.1"/>
</dbReference>
<sequence>MFQQIIKSQQLVDLSTVEQQLFYGGKSDPMELGKIPNVLGNGFPNVAAFNPFGNTGTGKTNEKIKAYNNNVGTILY</sequence>
<proteinExistence type="predicted"/>
<gene>
    <name evidence="1" type="ordered locus">Aazo_2485</name>
</gene>
<dbReference type="Proteomes" id="UP000001511">
    <property type="component" value="Chromosome"/>
</dbReference>
<evidence type="ECO:0000313" key="1">
    <source>
        <dbReference type="EMBL" id="ADI64391.1"/>
    </source>
</evidence>
<protein>
    <submittedName>
        <fullName evidence="1">Uncharacterized protein</fullName>
    </submittedName>
</protein>
<keyword evidence="2" id="KW-1185">Reference proteome</keyword>
<name>D7DYR2_NOSA0</name>